<keyword evidence="1" id="KW-0808">Transferase</keyword>
<dbReference type="InterPro" id="IPR025595">
    <property type="entry name" value="PterinBD-DUF4346"/>
</dbReference>
<evidence type="ECO:0000313" key="4">
    <source>
        <dbReference type="EMBL" id="VFJ90826.1"/>
    </source>
</evidence>
<dbReference type="SUPFAM" id="SSF55831">
    <property type="entry name" value="Thymidylate synthase/dCMP hydroxymethylase"/>
    <property type="match status" value="1"/>
</dbReference>
<feature type="domain" description="Thymidylate synthase/dCMP hydroxymethylase" evidence="2">
    <location>
        <begin position="261"/>
        <end position="393"/>
    </location>
</feature>
<dbReference type="GO" id="GO:0016740">
    <property type="term" value="F:transferase activity"/>
    <property type="evidence" value="ECO:0007669"/>
    <property type="project" value="UniProtKB-KW"/>
</dbReference>
<proteinExistence type="predicted"/>
<gene>
    <name evidence="4" type="ORF">BECKH772A_GA0070896_100249</name>
    <name evidence="5" type="ORF">BECKH772B_GA0070898_100227</name>
    <name evidence="6" type="ORF">BECKH772C_GA0070978_100228</name>
</gene>
<dbReference type="Pfam" id="PF14251">
    <property type="entry name" value="PterinBD-DUF4346"/>
    <property type="match status" value="1"/>
</dbReference>
<dbReference type="InterPro" id="IPR036926">
    <property type="entry name" value="Thymidate_synth/dCMP_Mease_sf"/>
</dbReference>
<protein>
    <submittedName>
        <fullName evidence="5">Thymidylate synthase</fullName>
    </submittedName>
</protein>
<evidence type="ECO:0000313" key="5">
    <source>
        <dbReference type="EMBL" id="VFJ91854.1"/>
    </source>
</evidence>
<dbReference type="Gene3D" id="3.30.572.10">
    <property type="entry name" value="Thymidylate synthase/dCMP hydroxymethylase domain"/>
    <property type="match status" value="1"/>
</dbReference>
<dbReference type="Pfam" id="PF00303">
    <property type="entry name" value="Thymidylat_synt"/>
    <property type="match status" value="1"/>
</dbReference>
<dbReference type="EMBL" id="CAADFJ010000022">
    <property type="protein sequence ID" value="VFJ98523.1"/>
    <property type="molecule type" value="Genomic_DNA"/>
</dbReference>
<sequence length="490" mass="55904">MDFEPIYYRERLKIVNPRGDVGVATLWSRVEQAYQLFQALGVDMDPTRSRVGVMANLYGNGLPQMLRNLLWNPQIRHILVLGQDLSGSRLALVNFFRFGIEPTVFQDIPAFRIIETNRIIDGKVTPQDFAGRIHITPLGILSDHATRKGIPAFFENLPARKKTAGQRVNVPVPKVEVTRFPTEPRSQTILRDTPMEAWRELIFRLVRFGHPSPLRKGKRYELQNVKVVVEKPESEPEEALKEIGFSLAEFRQYQDRILDPEKPADLSYSYGNRLGGYFKYKDKPVDSLEIAVQRLKDDRQSRHAYIALWDNGRDLSEGRECPCLVSLFFRYFEERLTLTATFRTHNAATAWLENLYGLMAIQTFVADKVGMASGPITVFSHSISVSEDSLEIAKAIADAKRTDDTIDPQTGKREPRYDYNGDFTVTVDRDAGEIVVHHTYRGVTLTEYRGRHAEELEARIARDCAVSEVSHALYLGREIARKEAMLKAKS</sequence>
<organism evidence="5">
    <name type="scientific">Candidatus Kentrum eta</name>
    <dbReference type="NCBI Taxonomy" id="2126337"/>
    <lineage>
        <taxon>Bacteria</taxon>
        <taxon>Pseudomonadati</taxon>
        <taxon>Pseudomonadota</taxon>
        <taxon>Gammaproteobacteria</taxon>
        <taxon>Candidatus Kentrum</taxon>
    </lineage>
</organism>
<dbReference type="InterPro" id="IPR023451">
    <property type="entry name" value="Thymidate_synth/dCMP_Mease_dom"/>
</dbReference>
<evidence type="ECO:0000259" key="2">
    <source>
        <dbReference type="Pfam" id="PF00303"/>
    </source>
</evidence>
<dbReference type="AlphaFoldDB" id="A0A450UH54"/>
<evidence type="ECO:0000259" key="3">
    <source>
        <dbReference type="Pfam" id="PF14251"/>
    </source>
</evidence>
<evidence type="ECO:0000256" key="1">
    <source>
        <dbReference type="ARBA" id="ARBA00022679"/>
    </source>
</evidence>
<reference evidence="5" key="1">
    <citation type="submission" date="2019-02" db="EMBL/GenBank/DDBJ databases">
        <authorList>
            <person name="Gruber-Vodicka R. H."/>
            <person name="Seah K. B. B."/>
        </authorList>
    </citation>
    <scope>NUCLEOTIDE SEQUENCE</scope>
    <source>
        <strain evidence="6">BECK_SA2B12</strain>
        <strain evidence="4">BECK_SA2B15</strain>
        <strain evidence="5">BECK_SA2B20</strain>
    </source>
</reference>
<dbReference type="EMBL" id="CAADFG010000024">
    <property type="protein sequence ID" value="VFJ90826.1"/>
    <property type="molecule type" value="Genomic_DNA"/>
</dbReference>
<evidence type="ECO:0000313" key="6">
    <source>
        <dbReference type="EMBL" id="VFJ98523.1"/>
    </source>
</evidence>
<accession>A0A450UH54</accession>
<feature type="domain" description="DUF4346" evidence="3">
    <location>
        <begin position="418"/>
        <end position="489"/>
    </location>
</feature>
<dbReference type="EMBL" id="CAADFI010000022">
    <property type="protein sequence ID" value="VFJ91854.1"/>
    <property type="molecule type" value="Genomic_DNA"/>
</dbReference>
<name>A0A450UH54_9GAMM</name>